<dbReference type="InterPro" id="IPR001343">
    <property type="entry name" value="Hemolysn_Ca-bd"/>
</dbReference>
<comment type="caution">
    <text evidence="1">The sequence shown here is derived from an EMBL/GenBank/DDBJ whole genome shotgun (WGS) entry which is preliminary data.</text>
</comment>
<name>X1BR97_9ZZZZ</name>
<protein>
    <submittedName>
        <fullName evidence="1">Uncharacterized protein</fullName>
    </submittedName>
</protein>
<accession>X1BR97</accession>
<organism evidence="1">
    <name type="scientific">marine sediment metagenome</name>
    <dbReference type="NCBI Taxonomy" id="412755"/>
    <lineage>
        <taxon>unclassified sequences</taxon>
        <taxon>metagenomes</taxon>
        <taxon>ecological metagenomes</taxon>
    </lineage>
</organism>
<dbReference type="PRINTS" id="PR00313">
    <property type="entry name" value="CABNDNGRPT"/>
</dbReference>
<dbReference type="SUPFAM" id="SSF51120">
    <property type="entry name" value="beta-Roll"/>
    <property type="match status" value="1"/>
</dbReference>
<dbReference type="AlphaFoldDB" id="X1BR97"/>
<dbReference type="Gene3D" id="2.150.10.10">
    <property type="entry name" value="Serralysin-like metalloprotease, C-terminal"/>
    <property type="match status" value="1"/>
</dbReference>
<sequence>AVGENKVSAHADFIDEAFRTYDLAQVDRIVAYLGEGVDHMTIASSLRIPAIVHGGGGNDHLVAGGGPTVLLGDLGDDMLVGGKGRNVLIGGVGLDRPCNESFHLRV</sequence>
<evidence type="ECO:0000313" key="1">
    <source>
        <dbReference type="EMBL" id="GAG74681.1"/>
    </source>
</evidence>
<gene>
    <name evidence="1" type="ORF">S01H4_34572</name>
</gene>
<feature type="non-terminal residue" evidence="1">
    <location>
        <position position="1"/>
    </location>
</feature>
<dbReference type="EMBL" id="BART01018303">
    <property type="protein sequence ID" value="GAG74681.1"/>
    <property type="molecule type" value="Genomic_DNA"/>
</dbReference>
<dbReference type="GO" id="GO:0005509">
    <property type="term" value="F:calcium ion binding"/>
    <property type="evidence" value="ECO:0007669"/>
    <property type="project" value="InterPro"/>
</dbReference>
<proteinExistence type="predicted"/>
<reference evidence="1" key="1">
    <citation type="journal article" date="2014" name="Front. Microbiol.">
        <title>High frequency of phylogenetically diverse reductive dehalogenase-homologous genes in deep subseafloor sedimentary metagenomes.</title>
        <authorList>
            <person name="Kawai M."/>
            <person name="Futagami T."/>
            <person name="Toyoda A."/>
            <person name="Takaki Y."/>
            <person name="Nishi S."/>
            <person name="Hori S."/>
            <person name="Arai W."/>
            <person name="Tsubouchi T."/>
            <person name="Morono Y."/>
            <person name="Uchiyama I."/>
            <person name="Ito T."/>
            <person name="Fujiyama A."/>
            <person name="Inagaki F."/>
            <person name="Takami H."/>
        </authorList>
    </citation>
    <scope>NUCLEOTIDE SEQUENCE</scope>
    <source>
        <strain evidence="1">Expedition CK06-06</strain>
    </source>
</reference>
<dbReference type="InterPro" id="IPR011049">
    <property type="entry name" value="Serralysin-like_metalloprot_C"/>
</dbReference>
<dbReference type="Pfam" id="PF00353">
    <property type="entry name" value="HemolysinCabind"/>
    <property type="match status" value="2"/>
</dbReference>